<dbReference type="OrthoDB" id="5328262at2"/>
<gene>
    <name evidence="1" type="ORF">SAMN06297229_0683</name>
</gene>
<dbReference type="AlphaFoldDB" id="A0A1Y6EI26"/>
<dbReference type="Gene3D" id="3.90.1480.10">
    <property type="entry name" value="Alpha-2,3-sialyltransferase"/>
    <property type="match status" value="1"/>
</dbReference>
<organism evidence="1 2">
    <name type="scientific">Pseudidiomarina planktonica</name>
    <dbReference type="NCBI Taxonomy" id="1323738"/>
    <lineage>
        <taxon>Bacteria</taxon>
        <taxon>Pseudomonadati</taxon>
        <taxon>Pseudomonadota</taxon>
        <taxon>Gammaproteobacteria</taxon>
        <taxon>Alteromonadales</taxon>
        <taxon>Idiomarinaceae</taxon>
        <taxon>Pseudidiomarina</taxon>
    </lineage>
</organism>
<protein>
    <submittedName>
        <fullName evidence="1">Uncharacterized protein</fullName>
    </submittedName>
</protein>
<keyword evidence="2" id="KW-1185">Reference proteome</keyword>
<evidence type="ECO:0000313" key="2">
    <source>
        <dbReference type="Proteomes" id="UP000194450"/>
    </source>
</evidence>
<proteinExistence type="predicted"/>
<name>A0A1Y6EI26_9GAMM</name>
<dbReference type="EMBL" id="FXWH01000001">
    <property type="protein sequence ID" value="SMQ62265.1"/>
    <property type="molecule type" value="Genomic_DNA"/>
</dbReference>
<evidence type="ECO:0000313" key="1">
    <source>
        <dbReference type="EMBL" id="SMQ62265.1"/>
    </source>
</evidence>
<accession>A0A1Y6EI26</accession>
<sequence>MTQIAFKIAYWLLSRGPIASSRKLGGIDLKSYSHPKHHQSCLVIGNGPSLKNDLNTLTERAHSSDFVTVNHFSEDPLFASLKPTKHVVIDSYFWAPDAAEELKQKREKFYASLTQVDWSMTLYAPSTADQTFVRNMVSNPNIKLVFFGGCPVTRIPLKIPTSITTELYETSDLIPPVCNVLIYATFIAVLTGYSEIDIYGADLSFHMDIQLNQQSNELLMSYTHYYGETELVPLRKNPQRTQPFSMHEMMSRTADTFYAHKSIYSIAKKRNIKIRNKSSFSLIDVYPRA</sequence>
<dbReference type="Proteomes" id="UP000194450">
    <property type="component" value="Unassembled WGS sequence"/>
</dbReference>
<reference evidence="2" key="1">
    <citation type="submission" date="2017-04" db="EMBL/GenBank/DDBJ databases">
        <authorList>
            <person name="Varghese N."/>
            <person name="Submissions S."/>
        </authorList>
    </citation>
    <scope>NUCLEOTIDE SEQUENCE [LARGE SCALE GENOMIC DNA]</scope>
</reference>
<dbReference type="RefSeq" id="WP_126797168.1">
    <property type="nucleotide sequence ID" value="NZ_FXWH01000001.1"/>
</dbReference>